<evidence type="ECO:0000313" key="1">
    <source>
        <dbReference type="EMBL" id="GIX88539.1"/>
    </source>
</evidence>
<accession>A0AAV4NUQ4</accession>
<name>A0AAV4NUQ4_CAEEX</name>
<keyword evidence="2" id="KW-1185">Reference proteome</keyword>
<dbReference type="AlphaFoldDB" id="A0AAV4NUQ4"/>
<evidence type="ECO:0000313" key="2">
    <source>
        <dbReference type="Proteomes" id="UP001054945"/>
    </source>
</evidence>
<proteinExistence type="predicted"/>
<comment type="caution">
    <text evidence="1">The sequence shown here is derived from an EMBL/GenBank/DDBJ whole genome shotgun (WGS) entry which is preliminary data.</text>
</comment>
<dbReference type="EMBL" id="BPLR01003777">
    <property type="protein sequence ID" value="GIX88539.1"/>
    <property type="molecule type" value="Genomic_DNA"/>
</dbReference>
<dbReference type="Proteomes" id="UP001054945">
    <property type="component" value="Unassembled WGS sequence"/>
</dbReference>
<organism evidence="1 2">
    <name type="scientific">Caerostris extrusa</name>
    <name type="common">Bark spider</name>
    <name type="synonym">Caerostris bankana</name>
    <dbReference type="NCBI Taxonomy" id="172846"/>
    <lineage>
        <taxon>Eukaryota</taxon>
        <taxon>Metazoa</taxon>
        <taxon>Ecdysozoa</taxon>
        <taxon>Arthropoda</taxon>
        <taxon>Chelicerata</taxon>
        <taxon>Arachnida</taxon>
        <taxon>Araneae</taxon>
        <taxon>Araneomorphae</taxon>
        <taxon>Entelegynae</taxon>
        <taxon>Araneoidea</taxon>
        <taxon>Araneidae</taxon>
        <taxon>Caerostris</taxon>
    </lineage>
</organism>
<gene>
    <name evidence="1" type="ORF">CEXT_153171</name>
</gene>
<reference evidence="1 2" key="1">
    <citation type="submission" date="2021-06" db="EMBL/GenBank/DDBJ databases">
        <title>Caerostris extrusa draft genome.</title>
        <authorList>
            <person name="Kono N."/>
            <person name="Arakawa K."/>
        </authorList>
    </citation>
    <scope>NUCLEOTIDE SEQUENCE [LARGE SCALE GENOMIC DNA]</scope>
</reference>
<sequence length="79" mass="8920">MKIAQHFVEVSAICRPIRYPEIDNGHFMEFSNEREHLQTGRPTLDGLIMSIRNEMASSVSNYTESAVPVQLSALICSDH</sequence>
<protein>
    <submittedName>
        <fullName evidence="1">Uncharacterized protein</fullName>
    </submittedName>
</protein>